<dbReference type="Proteomes" id="UP000050956">
    <property type="component" value="Unassembled WGS sequence"/>
</dbReference>
<dbReference type="OrthoDB" id="272235at2"/>
<dbReference type="AlphaFoldDB" id="A0A0R0DK46"/>
<dbReference type="PATRIC" id="fig|336566.3.peg.3021"/>
<sequence>MQRSSPIHAITDGRAGNVRQAVALARALQPGPVSRLALQPRAPWRWAAPRQLPGAERAYGSDFANLLEHAPALAIGCGRQAALALRQLRARGSAVVQILNPRINPRHWDLVITPEHDNLRGANVLSLQGSLNPVNDEWLAWGRAAFAHIGQLPGPRTAVLVGGPTDHARWDEAAMSACFAQIAGQVRAQGGSVLATTSRRTPPAVAQAMLAAFANLPRVIWSDGGDGTNPYAGLLGWADQIVVTPDSVNLLSEACATRAPVCVLLPGSAQGRMARFQRSLHERGRLLNTLAALGDGHHTIEPLRETGRIAAEVRARLGR</sequence>
<name>A0A0R0DK46_9GAMM</name>
<dbReference type="PANTHER" id="PTHR33986">
    <property type="entry name" value="OS02G0535700 PROTEIN"/>
    <property type="match status" value="1"/>
</dbReference>
<gene>
    <name evidence="1" type="ORF">ABB30_02965</name>
</gene>
<dbReference type="PANTHER" id="PTHR33986:SF15">
    <property type="entry name" value="MITOCHONDRIAL FISSION PROTEIN ELM1"/>
    <property type="match status" value="1"/>
</dbReference>
<dbReference type="EMBL" id="LDJM01000008">
    <property type="protein sequence ID" value="KRG78743.1"/>
    <property type="molecule type" value="Genomic_DNA"/>
</dbReference>
<organism evidence="1 2">
    <name type="scientific">Stenotrophomonas ginsengisoli</name>
    <dbReference type="NCBI Taxonomy" id="336566"/>
    <lineage>
        <taxon>Bacteria</taxon>
        <taxon>Pseudomonadati</taxon>
        <taxon>Pseudomonadota</taxon>
        <taxon>Gammaproteobacteria</taxon>
        <taxon>Lysobacterales</taxon>
        <taxon>Lysobacteraceae</taxon>
        <taxon>Stenotrophomonas</taxon>
    </lineage>
</organism>
<dbReference type="RefSeq" id="WP_057636822.1">
    <property type="nucleotide sequence ID" value="NZ_LDJM01000008.1"/>
</dbReference>
<protein>
    <submittedName>
        <fullName evidence="1">Nucleoside-diphosphate sugar epimerase</fullName>
    </submittedName>
</protein>
<dbReference type="STRING" id="336566.ABB30_02965"/>
<dbReference type="Pfam" id="PF06258">
    <property type="entry name" value="Mito_fiss_Elm1"/>
    <property type="match status" value="1"/>
</dbReference>
<proteinExistence type="predicted"/>
<reference evidence="1 2" key="1">
    <citation type="submission" date="2015-05" db="EMBL/GenBank/DDBJ databases">
        <title>Genome sequencing and analysis of members of genus Stenotrophomonas.</title>
        <authorList>
            <person name="Patil P.P."/>
            <person name="Midha S."/>
            <person name="Patil P.B."/>
        </authorList>
    </citation>
    <scope>NUCLEOTIDE SEQUENCE [LARGE SCALE GENOMIC DNA]</scope>
    <source>
        <strain evidence="1 2">DSM 24757</strain>
    </source>
</reference>
<keyword evidence="2" id="KW-1185">Reference proteome</keyword>
<comment type="caution">
    <text evidence="1">The sequence shown here is derived from an EMBL/GenBank/DDBJ whole genome shotgun (WGS) entry which is preliminary data.</text>
</comment>
<evidence type="ECO:0000313" key="1">
    <source>
        <dbReference type="EMBL" id="KRG78743.1"/>
    </source>
</evidence>
<dbReference type="InterPro" id="IPR009367">
    <property type="entry name" value="Elm1-like"/>
</dbReference>
<evidence type="ECO:0000313" key="2">
    <source>
        <dbReference type="Proteomes" id="UP000050956"/>
    </source>
</evidence>
<accession>A0A0R0DK46</accession>